<dbReference type="GeneID" id="59294901"/>
<dbReference type="AlphaFoldDB" id="A0A8H6FCT2"/>
<evidence type="ECO:0000313" key="1">
    <source>
        <dbReference type="EMBL" id="KAF6223144.1"/>
    </source>
</evidence>
<comment type="caution">
    <text evidence="1">The sequence shown here is derived from an EMBL/GenBank/DDBJ whole genome shotgun (WGS) entry which is preliminary data.</text>
</comment>
<proteinExistence type="predicted"/>
<dbReference type="OrthoDB" id="5354320at2759"/>
<name>A0A8H6FCT2_9LECA</name>
<dbReference type="EMBL" id="JACCJC010000138">
    <property type="protein sequence ID" value="KAF6223144.1"/>
    <property type="molecule type" value="Genomic_DNA"/>
</dbReference>
<reference evidence="1 2" key="1">
    <citation type="journal article" date="2020" name="Genomics">
        <title>Complete, high-quality genomes from long-read metagenomic sequencing of two wolf lichen thalli reveals enigmatic genome architecture.</title>
        <authorList>
            <person name="McKenzie S.K."/>
            <person name="Walston R.F."/>
            <person name="Allen J.L."/>
        </authorList>
    </citation>
    <scope>NUCLEOTIDE SEQUENCE [LARGE SCALE GENOMIC DNA]</scope>
    <source>
        <strain evidence="1">WasteWater2</strain>
    </source>
</reference>
<dbReference type="RefSeq" id="XP_037158018.1">
    <property type="nucleotide sequence ID" value="XM_037315097.1"/>
</dbReference>
<accession>A0A8H6FCT2</accession>
<protein>
    <submittedName>
        <fullName evidence="1">Uncharacterized protein</fullName>
    </submittedName>
</protein>
<dbReference type="Proteomes" id="UP000578531">
    <property type="component" value="Unassembled WGS sequence"/>
</dbReference>
<evidence type="ECO:0000313" key="2">
    <source>
        <dbReference type="Proteomes" id="UP000578531"/>
    </source>
</evidence>
<keyword evidence="2" id="KW-1185">Reference proteome</keyword>
<organism evidence="1 2">
    <name type="scientific">Letharia columbiana</name>
    <dbReference type="NCBI Taxonomy" id="112416"/>
    <lineage>
        <taxon>Eukaryota</taxon>
        <taxon>Fungi</taxon>
        <taxon>Dikarya</taxon>
        <taxon>Ascomycota</taxon>
        <taxon>Pezizomycotina</taxon>
        <taxon>Lecanoromycetes</taxon>
        <taxon>OSLEUM clade</taxon>
        <taxon>Lecanoromycetidae</taxon>
        <taxon>Lecanorales</taxon>
        <taxon>Lecanorineae</taxon>
        <taxon>Parmeliaceae</taxon>
        <taxon>Letharia</taxon>
    </lineage>
</organism>
<gene>
    <name evidence="1" type="ORF">HO173_013274</name>
</gene>
<sequence length="146" mass="16188">MIHTIASIVVIASLNSNEITALVEKVRSALSRIYQDLPLSAIRERSLRQPGTKDPLWVSHATFLAPGPEESDICYLVDSAIRLLGRGDEQYTIPTIPDVTVEWTGPRPDVSSVDVLHTNTEEEKFKDINGHVKNKITIVYVFGGSF</sequence>